<feature type="non-terminal residue" evidence="4">
    <location>
        <position position="1"/>
    </location>
</feature>
<evidence type="ECO:0000313" key="4">
    <source>
        <dbReference type="EMBL" id="NWT90996.1"/>
    </source>
</evidence>
<dbReference type="PANTHER" id="PTHR40389:SF3">
    <property type="entry name" value="IGE-BINDING PROTEIN"/>
    <property type="match status" value="1"/>
</dbReference>
<dbReference type="PANTHER" id="PTHR40389">
    <property type="entry name" value="ENDOGENOUS RETROVIRUS GROUP K MEMBER 24 GAG POLYPROTEIN-RELATED"/>
    <property type="match status" value="1"/>
</dbReference>
<feature type="compositionally biased region" description="Low complexity" evidence="2">
    <location>
        <begin position="102"/>
        <end position="114"/>
    </location>
</feature>
<feature type="region of interest" description="Disordered" evidence="2">
    <location>
        <begin position="69"/>
        <end position="122"/>
    </location>
</feature>
<dbReference type="EMBL" id="VYXG01011874">
    <property type="protein sequence ID" value="NWT90996.1"/>
    <property type="molecule type" value="Genomic_DNA"/>
</dbReference>
<keyword evidence="1" id="KW-0863">Zinc-finger</keyword>
<dbReference type="AlphaFoldDB" id="A0A7K5SFW1"/>
<evidence type="ECO:0000313" key="5">
    <source>
        <dbReference type="Proteomes" id="UP000547499"/>
    </source>
</evidence>
<dbReference type="SUPFAM" id="SSF57756">
    <property type="entry name" value="Retrovirus zinc finger-like domains"/>
    <property type="match status" value="2"/>
</dbReference>
<keyword evidence="1" id="KW-0862">Zinc</keyword>
<protein>
    <submittedName>
        <fullName evidence="4">GAK5 protein</fullName>
    </submittedName>
</protein>
<feature type="domain" description="CCHC-type" evidence="3">
    <location>
        <begin position="18"/>
        <end position="31"/>
    </location>
</feature>
<keyword evidence="1" id="KW-0479">Metal-binding</keyword>
<dbReference type="PROSITE" id="PS50158">
    <property type="entry name" value="ZF_CCHC"/>
    <property type="match status" value="1"/>
</dbReference>
<dbReference type="GO" id="GO:0003676">
    <property type="term" value="F:nucleic acid binding"/>
    <property type="evidence" value="ECO:0007669"/>
    <property type="project" value="InterPro"/>
</dbReference>
<keyword evidence="5" id="KW-1185">Reference proteome</keyword>
<comment type="caution">
    <text evidence="4">The sequence shown here is derived from an EMBL/GenBank/DDBJ whole genome shotgun (WGS) entry which is preliminary data.</text>
</comment>
<dbReference type="Gene3D" id="4.10.60.10">
    <property type="entry name" value="Zinc finger, CCHC-type"/>
    <property type="match status" value="1"/>
</dbReference>
<proteinExistence type="predicted"/>
<dbReference type="GO" id="GO:0008270">
    <property type="term" value="F:zinc ion binding"/>
    <property type="evidence" value="ECO:0007669"/>
    <property type="project" value="UniProtKB-KW"/>
</dbReference>
<dbReference type="InterPro" id="IPR050195">
    <property type="entry name" value="Primate_lentivir_Gag_pol-like"/>
</dbReference>
<feature type="non-terminal residue" evidence="4">
    <location>
        <position position="122"/>
    </location>
</feature>
<dbReference type="Pfam" id="PF14787">
    <property type="entry name" value="zf-CCHC_5"/>
    <property type="match status" value="1"/>
</dbReference>
<accession>A0A7K5SFW1</accession>
<sequence>ISVALAEVKGPPATSGVCFGCGKLSHFRRDCFALKRERPKTTPVCPRCLRGPHPANQCHSKYDSEGHLLQGYQGNWDQGMGRRGRRLTRMPQPPLQMPAPQMPASQMSAPQMPSGSFPQVFT</sequence>
<evidence type="ECO:0000256" key="2">
    <source>
        <dbReference type="SAM" id="MobiDB-lite"/>
    </source>
</evidence>
<organism evidence="4 5">
    <name type="scientific">Lanius ludovicianus</name>
    <name type="common">Loggerhead shrike</name>
    <dbReference type="NCBI Taxonomy" id="28713"/>
    <lineage>
        <taxon>Eukaryota</taxon>
        <taxon>Metazoa</taxon>
        <taxon>Chordata</taxon>
        <taxon>Craniata</taxon>
        <taxon>Vertebrata</taxon>
        <taxon>Euteleostomi</taxon>
        <taxon>Archelosauria</taxon>
        <taxon>Archosauria</taxon>
        <taxon>Dinosauria</taxon>
        <taxon>Saurischia</taxon>
        <taxon>Theropoda</taxon>
        <taxon>Coelurosauria</taxon>
        <taxon>Aves</taxon>
        <taxon>Neognathae</taxon>
        <taxon>Neoaves</taxon>
        <taxon>Telluraves</taxon>
        <taxon>Australaves</taxon>
        <taxon>Passeriformes</taxon>
        <taxon>Corvoidea</taxon>
        <taxon>Laniidae</taxon>
        <taxon>Lanius</taxon>
    </lineage>
</organism>
<dbReference type="InterPro" id="IPR036875">
    <property type="entry name" value="Znf_CCHC_sf"/>
</dbReference>
<gene>
    <name evidence="4" type="primary">Ervk5_1</name>
    <name evidence="4" type="ORF">LANLUD_R15446</name>
</gene>
<dbReference type="InterPro" id="IPR001878">
    <property type="entry name" value="Znf_CCHC"/>
</dbReference>
<evidence type="ECO:0000259" key="3">
    <source>
        <dbReference type="PROSITE" id="PS50158"/>
    </source>
</evidence>
<dbReference type="Proteomes" id="UP000547499">
    <property type="component" value="Unassembled WGS sequence"/>
</dbReference>
<evidence type="ECO:0000256" key="1">
    <source>
        <dbReference type="PROSITE-ProRule" id="PRU00047"/>
    </source>
</evidence>
<reference evidence="4 5" key="1">
    <citation type="submission" date="2019-09" db="EMBL/GenBank/DDBJ databases">
        <title>Bird 10,000 Genomes (B10K) Project - Family phase.</title>
        <authorList>
            <person name="Zhang G."/>
        </authorList>
    </citation>
    <scope>NUCLEOTIDE SEQUENCE [LARGE SCALE GENOMIC DNA]</scope>
    <source>
        <strain evidence="4">B10K-DU-001-65</strain>
        <tissue evidence="4">Muscle</tissue>
    </source>
</reference>
<feature type="compositionally biased region" description="Pro residues" evidence="2">
    <location>
        <begin position="91"/>
        <end position="101"/>
    </location>
</feature>
<name>A0A7K5SFW1_LANLU</name>